<protein>
    <recommendedName>
        <fullName evidence="4">The GLUG motif</fullName>
    </recommendedName>
</protein>
<accession>A0A449BKH6</accession>
<dbReference type="AlphaFoldDB" id="A0A449BKH6"/>
<dbReference type="EMBL" id="LR215050">
    <property type="protein sequence ID" value="VEU82930.1"/>
    <property type="molecule type" value="Genomic_DNA"/>
</dbReference>
<organism evidence="2 3">
    <name type="scientific">Acholeplasma hippikon</name>
    <dbReference type="NCBI Taxonomy" id="264636"/>
    <lineage>
        <taxon>Bacteria</taxon>
        <taxon>Bacillati</taxon>
        <taxon>Mycoplasmatota</taxon>
        <taxon>Mollicutes</taxon>
        <taxon>Acholeplasmatales</taxon>
        <taxon>Acholeplasmataceae</taxon>
        <taxon>Acholeplasma</taxon>
    </lineage>
</organism>
<dbReference type="Gene3D" id="2.160.20.110">
    <property type="match status" value="2"/>
</dbReference>
<dbReference type="STRING" id="1408416.GCA_000702765_00394"/>
<evidence type="ECO:0008006" key="4">
    <source>
        <dbReference type="Google" id="ProtNLM"/>
    </source>
</evidence>
<name>A0A449BKH6_9MOLU</name>
<feature type="chain" id="PRO_5019460789" description="The GLUG motif" evidence="1">
    <location>
        <begin position="21"/>
        <end position="529"/>
    </location>
</feature>
<dbReference type="Proteomes" id="UP000290909">
    <property type="component" value="Chromosome"/>
</dbReference>
<evidence type="ECO:0000256" key="1">
    <source>
        <dbReference type="SAM" id="SignalP"/>
    </source>
</evidence>
<dbReference type="PROSITE" id="PS51257">
    <property type="entry name" value="PROKAR_LIPOPROTEIN"/>
    <property type="match status" value="1"/>
</dbReference>
<evidence type="ECO:0000313" key="3">
    <source>
        <dbReference type="Proteomes" id="UP000290909"/>
    </source>
</evidence>
<sequence>MKKLLSIFTIAVILVLAACAKGTKSNARATLSNYIVSSQKASFRVEVKDPDGELDNRLFDIKIVDEKGKETVLEDQTINKNQIKNFDFENLERTMNYTVIVTGSKDDKEFQLAKVTNAFKTLAQGDVEEDPLLIKSTSDFLNMQAKKHYRLDNDLDFENESFEPLFTSGTPFAGTFDGNGKTIKNIKISAENDVYKSYLSVFGYASKSKIKNVTFDNVTIDNDAKPYTGIHYVAVVVSKVSNNEFELDNVTVSNSTIKVRHNINQSTTNRNLYVGLVGGSIQGKISNVTVVDSKIEVSQGGVNGVYAGTDISTAGTYVGGVVGLMEQDKGFGMKNIAIFDTEVNVTIAQDKKGNGSGQVYVGGIFGANRSDRSSSDFVSNATINVIHTKHVDTETEKLDVIYVGGIAGNLHKSNMSNAFFGGQINVQASHELAAIYASFVTPYATKASSKLITSGTITITTENGTQTKAVVDIYGYQGSGSWNKFQNVKRLAGAVATVDGNAVSLSDYELVNAIADFIDSEFVLTNYNK</sequence>
<keyword evidence="3" id="KW-1185">Reference proteome</keyword>
<dbReference type="RefSeq" id="WP_035368574.1">
    <property type="nucleotide sequence ID" value="NZ_LR215050.1"/>
</dbReference>
<reference evidence="2 3" key="1">
    <citation type="submission" date="2019-01" db="EMBL/GenBank/DDBJ databases">
        <authorList>
            <consortium name="Pathogen Informatics"/>
        </authorList>
    </citation>
    <scope>NUCLEOTIDE SEQUENCE [LARGE SCALE GENOMIC DNA]</scope>
    <source>
        <strain evidence="2 3">NCTC10172</strain>
    </source>
</reference>
<proteinExistence type="predicted"/>
<gene>
    <name evidence="2" type="ORF">NCTC10172_00957</name>
</gene>
<dbReference type="KEGG" id="ahk:NCTC10172_00957"/>
<evidence type="ECO:0000313" key="2">
    <source>
        <dbReference type="EMBL" id="VEU82930.1"/>
    </source>
</evidence>
<keyword evidence="1" id="KW-0732">Signal</keyword>
<feature type="signal peptide" evidence="1">
    <location>
        <begin position="1"/>
        <end position="20"/>
    </location>
</feature>